<keyword evidence="6 7" id="KW-0067">ATP-binding</keyword>
<dbReference type="SUPFAM" id="SSF63999">
    <property type="entry name" value="Thiamin pyrophosphokinase, catalytic domain"/>
    <property type="match status" value="1"/>
</dbReference>
<keyword evidence="3 7" id="KW-0808">Transferase</keyword>
<dbReference type="CDD" id="cd07995">
    <property type="entry name" value="TPK"/>
    <property type="match status" value="1"/>
</dbReference>
<evidence type="ECO:0000256" key="6">
    <source>
        <dbReference type="ARBA" id="ARBA00022840"/>
    </source>
</evidence>
<keyword evidence="5 7" id="KW-0418">Kinase</keyword>
<dbReference type="Gene3D" id="3.40.50.10240">
    <property type="entry name" value="Thiamin pyrophosphokinase, catalytic domain"/>
    <property type="match status" value="1"/>
</dbReference>
<dbReference type="NCBIfam" id="TIGR01378">
    <property type="entry name" value="thi_PPkinase"/>
    <property type="match status" value="1"/>
</dbReference>
<dbReference type="AlphaFoldDB" id="A0AAW2Z7V5"/>
<dbReference type="Proteomes" id="UP001431209">
    <property type="component" value="Unassembled WGS sequence"/>
</dbReference>
<evidence type="ECO:0000256" key="7">
    <source>
        <dbReference type="PIRNR" id="PIRNR031057"/>
    </source>
</evidence>
<keyword evidence="10" id="KW-1185">Reference proteome</keyword>
<accession>A0AAW2Z7V5</accession>
<dbReference type="PIRSF" id="PIRSF031057">
    <property type="entry name" value="Thiamin_pyrophosphokinase"/>
    <property type="match status" value="1"/>
</dbReference>
<dbReference type="InterPro" id="IPR036759">
    <property type="entry name" value="TPK_catalytic_sf"/>
</dbReference>
<dbReference type="EC" id="2.7.6.2" evidence="7"/>
<dbReference type="InterPro" id="IPR007373">
    <property type="entry name" value="Thiamin_PyroPKinase_B1-bd"/>
</dbReference>
<dbReference type="Pfam" id="PF04263">
    <property type="entry name" value="TPK_catalytic"/>
    <property type="match status" value="1"/>
</dbReference>
<comment type="pathway">
    <text evidence="1 7">Cofactor biosynthesis; thiamine diphosphate biosynthesis; thiamine diphosphate from thiamine: step 1/1.</text>
</comment>
<evidence type="ECO:0000256" key="1">
    <source>
        <dbReference type="ARBA" id="ARBA00005078"/>
    </source>
</evidence>
<reference evidence="9 10" key="1">
    <citation type="submission" date="2024-03" db="EMBL/GenBank/DDBJ databases">
        <title>The Acrasis kona genome and developmental transcriptomes reveal deep origins of eukaryotic multicellular pathways.</title>
        <authorList>
            <person name="Sheikh S."/>
            <person name="Fu C.-J."/>
            <person name="Brown M.W."/>
            <person name="Baldauf S.L."/>
        </authorList>
    </citation>
    <scope>NUCLEOTIDE SEQUENCE [LARGE SCALE GENOMIC DNA]</scope>
    <source>
        <strain evidence="9 10">ATCC MYA-3509</strain>
    </source>
</reference>
<dbReference type="GO" id="GO:0004788">
    <property type="term" value="F:thiamine diphosphokinase activity"/>
    <property type="evidence" value="ECO:0007669"/>
    <property type="project" value="UniProtKB-UniRule"/>
</dbReference>
<evidence type="ECO:0000256" key="2">
    <source>
        <dbReference type="ARBA" id="ARBA00006785"/>
    </source>
</evidence>
<proteinExistence type="inferred from homology"/>
<sequence length="276" mass="31220">MILRKASLSTHNARVVWSNQNSLAKYFPYLTCRRYSTKSIQHYNDFYSRTDDSSNFNLIILNTPITDHLQFKRVFDGANYIVCADGGANRLYQLSNKLIPNAVCGDLDSIQENIMDYYKQNGSEIVKYHDQDSNDLEKSINFVSSKGENKQIVIFGGGGRLDQEMCNINILYKAMHEQPQSKMVLVSSSSVYFVLSPNIKHIIKRNVDFEQKGCGIIPIGVPCESISTRGLKWNLDSNKLSFGGTVSSSNEFDVNNQVEVMCSQPVLWVTTLKNEI</sequence>
<organism evidence="9 10">
    <name type="scientific">Acrasis kona</name>
    <dbReference type="NCBI Taxonomy" id="1008807"/>
    <lineage>
        <taxon>Eukaryota</taxon>
        <taxon>Discoba</taxon>
        <taxon>Heterolobosea</taxon>
        <taxon>Tetramitia</taxon>
        <taxon>Eutetramitia</taxon>
        <taxon>Acrasidae</taxon>
        <taxon>Acrasis</taxon>
    </lineage>
</organism>
<evidence type="ECO:0000259" key="8">
    <source>
        <dbReference type="SMART" id="SM00983"/>
    </source>
</evidence>
<dbReference type="InterPro" id="IPR016966">
    <property type="entry name" value="Thiamin_pyrophosphokinase_euk"/>
</dbReference>
<evidence type="ECO:0000256" key="5">
    <source>
        <dbReference type="ARBA" id="ARBA00022777"/>
    </source>
</evidence>
<dbReference type="GO" id="GO:0009229">
    <property type="term" value="P:thiamine diphosphate biosynthetic process"/>
    <property type="evidence" value="ECO:0007669"/>
    <property type="project" value="UniProtKB-UniRule"/>
</dbReference>
<dbReference type="SMART" id="SM00983">
    <property type="entry name" value="TPK_B1_binding"/>
    <property type="match status" value="1"/>
</dbReference>
<evidence type="ECO:0000256" key="4">
    <source>
        <dbReference type="ARBA" id="ARBA00022741"/>
    </source>
</evidence>
<dbReference type="InterPro" id="IPR006282">
    <property type="entry name" value="Thi_PPkinase"/>
</dbReference>
<dbReference type="GO" id="GO:0016301">
    <property type="term" value="F:kinase activity"/>
    <property type="evidence" value="ECO:0007669"/>
    <property type="project" value="UniProtKB-UniRule"/>
</dbReference>
<comment type="catalytic activity">
    <reaction evidence="7">
        <text>thiamine + ATP = thiamine diphosphate + AMP + H(+)</text>
        <dbReference type="Rhea" id="RHEA:11576"/>
        <dbReference type="ChEBI" id="CHEBI:15378"/>
        <dbReference type="ChEBI" id="CHEBI:18385"/>
        <dbReference type="ChEBI" id="CHEBI:30616"/>
        <dbReference type="ChEBI" id="CHEBI:58937"/>
        <dbReference type="ChEBI" id="CHEBI:456215"/>
    </reaction>
</comment>
<dbReference type="GO" id="GO:0005524">
    <property type="term" value="F:ATP binding"/>
    <property type="evidence" value="ECO:0007669"/>
    <property type="project" value="UniProtKB-UniRule"/>
</dbReference>
<evidence type="ECO:0000256" key="3">
    <source>
        <dbReference type="ARBA" id="ARBA00022679"/>
    </source>
</evidence>
<dbReference type="EMBL" id="JAOPGA020001182">
    <property type="protein sequence ID" value="KAL0485897.1"/>
    <property type="molecule type" value="Genomic_DNA"/>
</dbReference>
<dbReference type="GO" id="GO:0006772">
    <property type="term" value="P:thiamine metabolic process"/>
    <property type="evidence" value="ECO:0007669"/>
    <property type="project" value="InterPro"/>
</dbReference>
<name>A0AAW2Z7V5_9EUKA</name>
<feature type="domain" description="Thiamin pyrophosphokinase thiamin-binding" evidence="8">
    <location>
        <begin position="200"/>
        <end position="267"/>
    </location>
</feature>
<evidence type="ECO:0000313" key="10">
    <source>
        <dbReference type="Proteomes" id="UP001431209"/>
    </source>
</evidence>
<evidence type="ECO:0000313" key="9">
    <source>
        <dbReference type="EMBL" id="KAL0485897.1"/>
    </source>
</evidence>
<keyword evidence="4 7" id="KW-0547">Nucleotide-binding</keyword>
<protein>
    <recommendedName>
        <fullName evidence="7">Thiamine pyrophosphokinase</fullName>
        <ecNumber evidence="7">2.7.6.2</ecNumber>
    </recommendedName>
</protein>
<comment type="caution">
    <text evidence="9">The sequence shown here is derived from an EMBL/GenBank/DDBJ whole genome shotgun (WGS) entry which is preliminary data.</text>
</comment>
<dbReference type="SUPFAM" id="SSF63862">
    <property type="entry name" value="Thiamin pyrophosphokinase, substrate-binding domain"/>
    <property type="match status" value="1"/>
</dbReference>
<dbReference type="PANTHER" id="PTHR13622">
    <property type="entry name" value="THIAMIN PYROPHOSPHOKINASE"/>
    <property type="match status" value="1"/>
</dbReference>
<dbReference type="InterPro" id="IPR007371">
    <property type="entry name" value="TPK_catalytic"/>
</dbReference>
<gene>
    <name evidence="9" type="ORF">AKO1_002170</name>
</gene>
<dbReference type="GO" id="GO:0030975">
    <property type="term" value="F:thiamine binding"/>
    <property type="evidence" value="ECO:0007669"/>
    <property type="project" value="UniProtKB-UniRule"/>
</dbReference>
<dbReference type="PANTHER" id="PTHR13622:SF8">
    <property type="entry name" value="THIAMIN PYROPHOSPHOKINASE 1"/>
    <property type="match status" value="1"/>
</dbReference>
<dbReference type="InterPro" id="IPR036371">
    <property type="entry name" value="TPK_B1-bd_sf"/>
</dbReference>
<dbReference type="Pfam" id="PF04265">
    <property type="entry name" value="TPK_B1_binding"/>
    <property type="match status" value="1"/>
</dbReference>
<comment type="similarity">
    <text evidence="2 7">Belongs to the thiamine pyrophosphokinase family.</text>
</comment>